<comment type="subcellular location">
    <subcellularLocation>
        <location evidence="1 13">Membrane</location>
        <topology evidence="1 13">Multi-pass membrane protein</topology>
    </subcellularLocation>
</comment>
<name>H0VX08_CAVPO</name>
<evidence type="ECO:0000256" key="14">
    <source>
        <dbReference type="SAM" id="Phobius"/>
    </source>
</evidence>
<protein>
    <recommendedName>
        <fullName evidence="13">Taste receptor type 2</fullName>
    </recommendedName>
</protein>
<evidence type="ECO:0000256" key="6">
    <source>
        <dbReference type="ARBA" id="ARBA00022989"/>
    </source>
</evidence>
<dbReference type="PANTHER" id="PTHR11394:SF23">
    <property type="entry name" value="TASTE RECEPTOR TYPE 2 MEMBER 14"/>
    <property type="match status" value="1"/>
</dbReference>
<keyword evidence="5 13" id="KW-0812">Transmembrane</keyword>
<dbReference type="Gene3D" id="1.20.1070.10">
    <property type="entry name" value="Rhodopsin 7-helix transmembrane proteins"/>
    <property type="match status" value="1"/>
</dbReference>
<dbReference type="eggNOG" id="ENOG502SKRK">
    <property type="taxonomic scope" value="Eukaryota"/>
</dbReference>
<dbReference type="VEuPathDB" id="HostDB:ENSCPOG00000021330"/>
<evidence type="ECO:0000256" key="12">
    <source>
        <dbReference type="RuleBase" id="RU004423"/>
    </source>
</evidence>
<evidence type="ECO:0000313" key="16">
    <source>
        <dbReference type="Proteomes" id="UP000005447"/>
    </source>
</evidence>
<sequence length="315" mass="36380">SLLSIMGSVTLSIFTIIFSVKFIFGNLGNIFIILVNCMDLINTRKISLADHLLTALAISRVGLIWVLFSSWWRDMFFPNFWMNLIMVRTMYIIWIVTCHFNIWLATCLSIFYCLKVANFSNSIFLYFKWRVKKVISVTLLVSLVVLLLYLLQSNTHMNVLIDEHKRNISYNSSLQNFPEFSKLVLLSNTMFTFIAFALSLTTFLLLIFSLWKHLKRMQHSVRGSRDASTTAHINALQAVVAFLLLYTTFFLSILTELWITKFPNILYFYFCLAGEIAFPSVHSFVLILVNSKLKQACLPVLSWLRCGSKDESPHS</sequence>
<evidence type="ECO:0000256" key="2">
    <source>
        <dbReference type="ARBA" id="ARBA00007376"/>
    </source>
</evidence>
<evidence type="ECO:0000256" key="8">
    <source>
        <dbReference type="ARBA" id="ARBA00023136"/>
    </source>
</evidence>
<keyword evidence="11 13" id="KW-0807">Transducer</keyword>
<evidence type="ECO:0000256" key="11">
    <source>
        <dbReference type="ARBA" id="ARBA00023224"/>
    </source>
</evidence>
<feature type="transmembrane region" description="Helical" evidence="14">
    <location>
        <begin position="190"/>
        <end position="211"/>
    </location>
</feature>
<feature type="transmembrane region" description="Helical" evidence="14">
    <location>
        <begin position="134"/>
        <end position="151"/>
    </location>
</feature>
<reference evidence="15" key="3">
    <citation type="submission" date="2025-09" db="UniProtKB">
        <authorList>
            <consortium name="Ensembl"/>
        </authorList>
    </citation>
    <scope>IDENTIFICATION</scope>
    <source>
        <strain evidence="15">2N</strain>
    </source>
</reference>
<dbReference type="InParanoid" id="H0VX08"/>
<feature type="transmembrane region" description="Helical" evidence="14">
    <location>
        <begin position="91"/>
        <end position="114"/>
    </location>
</feature>
<keyword evidence="4 13" id="KW-0716">Sensory transduction</keyword>
<reference evidence="16" key="1">
    <citation type="journal article" date="2011" name="Nature">
        <title>A high-resolution map of human evolutionary constraint using 29 mammals.</title>
        <authorList>
            <person name="Lindblad-Toh K."/>
            <person name="Garber M."/>
            <person name="Zuk O."/>
            <person name="Lin M.F."/>
            <person name="Parker B.J."/>
            <person name="Washietl S."/>
            <person name="Kheradpour P."/>
            <person name="Ernst J."/>
            <person name="Jordan G."/>
            <person name="Mauceli E."/>
            <person name="Ward L.D."/>
            <person name="Lowe C.B."/>
            <person name="Holloway A.K."/>
            <person name="Clamp M."/>
            <person name="Gnerre S."/>
            <person name="Alfoldi J."/>
            <person name="Beal K."/>
            <person name="Chang J."/>
            <person name="Clawson H."/>
            <person name="Cuff J."/>
            <person name="Di Palma F."/>
            <person name="Fitzgerald S."/>
            <person name="Flicek P."/>
            <person name="Guttman M."/>
            <person name="Hubisz M.J."/>
            <person name="Jaffe D.B."/>
            <person name="Jungreis I."/>
            <person name="Kent W.J."/>
            <person name="Kostka D."/>
            <person name="Lara M."/>
            <person name="Martins A.L."/>
            <person name="Massingham T."/>
            <person name="Moltke I."/>
            <person name="Raney B.J."/>
            <person name="Rasmussen M.D."/>
            <person name="Robinson J."/>
            <person name="Stark A."/>
            <person name="Vilella A.J."/>
            <person name="Wen J."/>
            <person name="Xie X."/>
            <person name="Zody M.C."/>
            <person name="Baldwin J."/>
            <person name="Bloom T."/>
            <person name="Chin C.W."/>
            <person name="Heiman D."/>
            <person name="Nicol R."/>
            <person name="Nusbaum C."/>
            <person name="Young S."/>
            <person name="Wilkinson J."/>
            <person name="Worley K.C."/>
            <person name="Kovar C.L."/>
            <person name="Muzny D.M."/>
            <person name="Gibbs R.A."/>
            <person name="Cree A."/>
            <person name="Dihn H.H."/>
            <person name="Fowler G."/>
            <person name="Jhangiani S."/>
            <person name="Joshi V."/>
            <person name="Lee S."/>
            <person name="Lewis L.R."/>
            <person name="Nazareth L.V."/>
            <person name="Okwuonu G."/>
            <person name="Santibanez J."/>
            <person name="Warren W.C."/>
            <person name="Mardis E.R."/>
            <person name="Weinstock G.M."/>
            <person name="Wilson R.K."/>
            <person name="Delehaunty K."/>
            <person name="Dooling D."/>
            <person name="Fronik C."/>
            <person name="Fulton L."/>
            <person name="Fulton B."/>
            <person name="Graves T."/>
            <person name="Minx P."/>
            <person name="Sodergren E."/>
            <person name="Birney E."/>
            <person name="Margulies E.H."/>
            <person name="Herrero J."/>
            <person name="Green E.D."/>
            <person name="Haussler D."/>
            <person name="Siepel A."/>
            <person name="Goldman N."/>
            <person name="Pollard K.S."/>
            <person name="Pedersen J.S."/>
            <person name="Lander E.S."/>
            <person name="Kellis M."/>
        </authorList>
    </citation>
    <scope>NUCLEOTIDE SEQUENCE [LARGE SCALE GENOMIC DNA]</scope>
    <source>
        <strain evidence="16">2N</strain>
    </source>
</reference>
<dbReference type="PANTHER" id="PTHR11394">
    <property type="entry name" value="TASTE RECEPTOR TYPE 2"/>
    <property type="match status" value="1"/>
</dbReference>
<organism evidence="15 16">
    <name type="scientific">Cavia porcellus</name>
    <name type="common">Guinea pig</name>
    <dbReference type="NCBI Taxonomy" id="10141"/>
    <lineage>
        <taxon>Eukaryota</taxon>
        <taxon>Metazoa</taxon>
        <taxon>Chordata</taxon>
        <taxon>Craniata</taxon>
        <taxon>Vertebrata</taxon>
        <taxon>Euteleostomi</taxon>
        <taxon>Mammalia</taxon>
        <taxon>Eutheria</taxon>
        <taxon>Euarchontoglires</taxon>
        <taxon>Glires</taxon>
        <taxon>Rodentia</taxon>
        <taxon>Hystricomorpha</taxon>
        <taxon>Caviidae</taxon>
        <taxon>Cavia</taxon>
    </lineage>
</organism>
<keyword evidence="10" id="KW-0325">Glycoprotein</keyword>
<feature type="transmembrane region" description="Helical" evidence="14">
    <location>
        <begin position="266"/>
        <end position="289"/>
    </location>
</feature>
<dbReference type="EMBL" id="AAKN02030868">
    <property type="status" value="NOT_ANNOTATED_CDS"/>
    <property type="molecule type" value="Genomic_DNA"/>
</dbReference>
<reference evidence="15" key="2">
    <citation type="submission" date="2025-08" db="UniProtKB">
        <authorList>
            <consortium name="Ensembl"/>
        </authorList>
    </citation>
    <scope>IDENTIFICATION</scope>
    <source>
        <strain evidence="15">2N</strain>
    </source>
</reference>
<dbReference type="InterPro" id="IPR007960">
    <property type="entry name" value="TAS2R"/>
</dbReference>
<evidence type="ECO:0000256" key="1">
    <source>
        <dbReference type="ARBA" id="ARBA00004141"/>
    </source>
</evidence>
<keyword evidence="8 13" id="KW-0472">Membrane</keyword>
<feature type="transmembrane region" description="Helical" evidence="14">
    <location>
        <begin position="232"/>
        <end position="254"/>
    </location>
</feature>
<dbReference type="Ensembl" id="ENSCPOT00000023784.2">
    <property type="protein sequence ID" value="ENSCPOP00000015237.2"/>
    <property type="gene ID" value="ENSCPOG00000021330.2"/>
</dbReference>
<dbReference type="CDD" id="cd15019">
    <property type="entry name" value="7tm_TAS2R14-like"/>
    <property type="match status" value="1"/>
</dbReference>
<keyword evidence="7 13" id="KW-0297">G-protein coupled receptor</keyword>
<dbReference type="GO" id="GO:0004930">
    <property type="term" value="F:G protein-coupled receptor activity"/>
    <property type="evidence" value="ECO:0007669"/>
    <property type="project" value="UniProtKB-KW"/>
</dbReference>
<evidence type="ECO:0000256" key="13">
    <source>
        <dbReference type="RuleBase" id="RU004424"/>
    </source>
</evidence>
<keyword evidence="3 13" id="KW-0919">Taste</keyword>
<dbReference type="SUPFAM" id="SSF81321">
    <property type="entry name" value="Family A G protein-coupled receptor-like"/>
    <property type="match status" value="1"/>
</dbReference>
<dbReference type="GeneTree" id="ENSGT01150000286975"/>
<dbReference type="OMA" id="KMRSHAT"/>
<dbReference type="FunFam" id="1.20.1070.10:FF:000042">
    <property type="entry name" value="Taste receptor type 2 member 7"/>
    <property type="match status" value="1"/>
</dbReference>
<keyword evidence="9 13" id="KW-0675">Receptor</keyword>
<evidence type="ECO:0000256" key="4">
    <source>
        <dbReference type="ARBA" id="ARBA00022606"/>
    </source>
</evidence>
<feature type="transmembrane region" description="Helical" evidence="14">
    <location>
        <begin position="48"/>
        <end position="71"/>
    </location>
</feature>
<evidence type="ECO:0000256" key="7">
    <source>
        <dbReference type="ARBA" id="ARBA00023040"/>
    </source>
</evidence>
<dbReference type="FunCoup" id="H0VX08">
    <property type="interactions" value="189"/>
</dbReference>
<dbReference type="HOGENOM" id="CLU_072337_2_0_1"/>
<dbReference type="GO" id="GO:0033038">
    <property type="term" value="F:bitter taste receptor activity"/>
    <property type="evidence" value="ECO:0007669"/>
    <property type="project" value="InterPro"/>
</dbReference>
<keyword evidence="6 14" id="KW-1133">Transmembrane helix</keyword>
<evidence type="ECO:0000313" key="15">
    <source>
        <dbReference type="Ensembl" id="ENSCPOP00000015237.2"/>
    </source>
</evidence>
<gene>
    <name evidence="15" type="primary">LOC100731106</name>
</gene>
<evidence type="ECO:0000256" key="9">
    <source>
        <dbReference type="ARBA" id="ARBA00023170"/>
    </source>
</evidence>
<comment type="similarity">
    <text evidence="2 12">Belongs to the G-protein coupled receptor T2R family.</text>
</comment>
<dbReference type="GO" id="GO:0016020">
    <property type="term" value="C:membrane"/>
    <property type="evidence" value="ECO:0007669"/>
    <property type="project" value="UniProtKB-SubCell"/>
</dbReference>
<proteinExistence type="inferred from homology"/>
<dbReference type="Pfam" id="PF05296">
    <property type="entry name" value="TAS2R"/>
    <property type="match status" value="1"/>
</dbReference>
<evidence type="ECO:0000256" key="5">
    <source>
        <dbReference type="ARBA" id="ARBA00022692"/>
    </source>
</evidence>
<dbReference type="AlphaFoldDB" id="H0VX08"/>
<dbReference type="Proteomes" id="UP000005447">
    <property type="component" value="Unassembled WGS sequence"/>
</dbReference>
<accession>H0VX08</accession>
<evidence type="ECO:0000256" key="10">
    <source>
        <dbReference type="ARBA" id="ARBA00023180"/>
    </source>
</evidence>
<feature type="transmembrane region" description="Helical" evidence="14">
    <location>
        <begin position="12"/>
        <end position="36"/>
    </location>
</feature>
<keyword evidence="16" id="KW-1185">Reference proteome</keyword>
<evidence type="ECO:0000256" key="3">
    <source>
        <dbReference type="ARBA" id="ARBA00022480"/>
    </source>
</evidence>